<evidence type="ECO:0000313" key="1">
    <source>
        <dbReference type="EMBL" id="MCY9596448.1"/>
    </source>
</evidence>
<dbReference type="KEGG" id="pchi:PC41400_18060"/>
<evidence type="ECO:0000313" key="4">
    <source>
        <dbReference type="Proteomes" id="UP001527202"/>
    </source>
</evidence>
<dbReference type="EMBL" id="JAMDMJ010000013">
    <property type="protein sequence ID" value="MCY9596448.1"/>
    <property type="molecule type" value="Genomic_DNA"/>
</dbReference>
<dbReference type="InterPro" id="IPR003718">
    <property type="entry name" value="OsmC/Ohr_fam"/>
</dbReference>
<sequence>MVISTSGSEAYITELYNGTSKIDSDVTKEKGGSGKYFRPHDLIESGYASCLNITTRMVLDSMNLSYDGVTVKVELDRSNEEKTIFKYQIDISGSIDKETREEVLKRVANCPVKKTLSKQLEFINDCNII</sequence>
<proteinExistence type="predicted"/>
<name>A0A410WZ30_9BACL</name>
<reference evidence="1 4" key="2">
    <citation type="submission" date="2022-05" db="EMBL/GenBank/DDBJ databases">
        <title>Genome Sequencing of Bee-Associated Microbes.</title>
        <authorList>
            <person name="Dunlap C."/>
        </authorList>
    </citation>
    <scope>NUCLEOTIDE SEQUENCE [LARGE SCALE GENOMIC DNA]</scope>
    <source>
        <strain evidence="1 4">NRRL B-23120</strain>
    </source>
</reference>
<dbReference type="OrthoDB" id="9797508at2"/>
<dbReference type="Proteomes" id="UP001527202">
    <property type="component" value="Unassembled WGS sequence"/>
</dbReference>
<dbReference type="Gene3D" id="3.30.300.20">
    <property type="match status" value="1"/>
</dbReference>
<dbReference type="AlphaFoldDB" id="A0A410WZ30"/>
<dbReference type="GeneID" id="95376700"/>
<gene>
    <name evidence="1" type="ORF">M5X16_11760</name>
    <name evidence="2" type="ORF">PC41400_18060</name>
</gene>
<protein>
    <submittedName>
        <fullName evidence="2">OsmC family peroxiredoxin</fullName>
    </submittedName>
    <submittedName>
        <fullName evidence="1">OsmC family protein</fullName>
    </submittedName>
</protein>
<keyword evidence="4" id="KW-1185">Reference proteome</keyword>
<dbReference type="InterPro" id="IPR036102">
    <property type="entry name" value="OsmC/Ohrsf"/>
</dbReference>
<dbReference type="InterPro" id="IPR015946">
    <property type="entry name" value="KH_dom-like_a/b"/>
</dbReference>
<dbReference type="Proteomes" id="UP000288943">
    <property type="component" value="Chromosome"/>
</dbReference>
<dbReference type="EMBL" id="CP026520">
    <property type="protein sequence ID" value="QAV19462.1"/>
    <property type="molecule type" value="Genomic_DNA"/>
</dbReference>
<dbReference type="PANTHER" id="PTHR39624:SF2">
    <property type="entry name" value="OSMC-LIKE PROTEIN"/>
    <property type="match status" value="1"/>
</dbReference>
<evidence type="ECO:0000313" key="3">
    <source>
        <dbReference type="Proteomes" id="UP000288943"/>
    </source>
</evidence>
<dbReference type="PANTHER" id="PTHR39624">
    <property type="entry name" value="PROTEIN INVOLVED IN RIMO-MEDIATED BETA-METHYLTHIOLATION OF RIBOSOMAL PROTEIN S12 YCAO"/>
    <property type="match status" value="1"/>
</dbReference>
<reference evidence="2 3" key="1">
    <citation type="submission" date="2018-01" db="EMBL/GenBank/DDBJ databases">
        <title>The whole genome sequencing and assembly of Paenibacillus chitinolyticus KCCM 41400 strain.</title>
        <authorList>
            <person name="Kim J.-Y."/>
            <person name="Park M.-K."/>
            <person name="Lee Y.-J."/>
            <person name="Yi H."/>
            <person name="Bahn Y.-S."/>
            <person name="Kim J.F."/>
            <person name="Lee D.-W."/>
        </authorList>
    </citation>
    <scope>NUCLEOTIDE SEQUENCE [LARGE SCALE GENOMIC DNA]</scope>
    <source>
        <strain evidence="2 3">KCCM 41400</strain>
    </source>
</reference>
<dbReference type="SUPFAM" id="SSF82784">
    <property type="entry name" value="OsmC-like"/>
    <property type="match status" value="1"/>
</dbReference>
<evidence type="ECO:0000313" key="2">
    <source>
        <dbReference type="EMBL" id="QAV19462.1"/>
    </source>
</evidence>
<dbReference type="Pfam" id="PF02566">
    <property type="entry name" value="OsmC"/>
    <property type="match status" value="1"/>
</dbReference>
<dbReference type="RefSeq" id="WP_042226586.1">
    <property type="nucleotide sequence ID" value="NZ_CP026520.1"/>
</dbReference>
<organism evidence="2 3">
    <name type="scientific">Paenibacillus chitinolyticus</name>
    <dbReference type="NCBI Taxonomy" id="79263"/>
    <lineage>
        <taxon>Bacteria</taxon>
        <taxon>Bacillati</taxon>
        <taxon>Bacillota</taxon>
        <taxon>Bacilli</taxon>
        <taxon>Bacillales</taxon>
        <taxon>Paenibacillaceae</taxon>
        <taxon>Paenibacillus</taxon>
    </lineage>
</organism>
<accession>A0A410WZ30</accession>